<evidence type="ECO:0000256" key="4">
    <source>
        <dbReference type="ARBA" id="ARBA00022643"/>
    </source>
</evidence>
<gene>
    <name evidence="8" type="ORF">JCM15093_2984</name>
</gene>
<dbReference type="PANTHER" id="PTHR43673">
    <property type="entry name" value="NAD(P)H NITROREDUCTASE YDGI-RELATED"/>
    <property type="match status" value="1"/>
</dbReference>
<evidence type="ECO:0000256" key="3">
    <source>
        <dbReference type="ARBA" id="ARBA00022630"/>
    </source>
</evidence>
<dbReference type="Gene3D" id="3.40.109.10">
    <property type="entry name" value="NADH Oxidase"/>
    <property type="match status" value="1"/>
</dbReference>
<comment type="cofactor">
    <cofactor evidence="1">
        <name>FMN</name>
        <dbReference type="ChEBI" id="CHEBI:58210"/>
    </cofactor>
</comment>
<keyword evidence="6" id="KW-0732">Signal</keyword>
<name>A0A069D4A0_9BACE</name>
<keyword evidence="9" id="KW-1185">Reference proteome</keyword>
<evidence type="ECO:0000313" key="8">
    <source>
        <dbReference type="EMBL" id="GAK37713.1"/>
    </source>
</evidence>
<dbReference type="OrthoDB" id="9812105at2"/>
<evidence type="ECO:0000256" key="2">
    <source>
        <dbReference type="ARBA" id="ARBA00007118"/>
    </source>
</evidence>
<feature type="chain" id="PRO_5001659901" evidence="6">
    <location>
        <begin position="23"/>
        <end position="215"/>
    </location>
</feature>
<dbReference type="PANTHER" id="PTHR43673:SF2">
    <property type="entry name" value="NITROREDUCTASE"/>
    <property type="match status" value="1"/>
</dbReference>
<dbReference type="SUPFAM" id="SSF55469">
    <property type="entry name" value="FMN-dependent nitroreductase-like"/>
    <property type="match status" value="1"/>
</dbReference>
<keyword evidence="5" id="KW-0560">Oxidoreductase</keyword>
<comment type="similarity">
    <text evidence="2">Belongs to the nitroreductase family.</text>
</comment>
<evidence type="ECO:0000256" key="5">
    <source>
        <dbReference type="ARBA" id="ARBA00023002"/>
    </source>
</evidence>
<sequence>MMKKVYFIVLTALLMVSCQTPPSGETNMEATNQTVESIMSRRSIRSYKAEQITAEQLDTLTECAINAPSALNKQSWEVRVIQKPDLIKAINDGFINFAKGKEMKGSASKAQQEGFSVFHGAPTIIVVANDTTNHYSEVDCGLLGQNILLAAESMGIGTCVVGSVIAYMRTPEAKEVIAQLNLPENFAPLYTISVGYPNEWPDAKPRDKAKVQVIK</sequence>
<evidence type="ECO:0000259" key="7">
    <source>
        <dbReference type="Pfam" id="PF00881"/>
    </source>
</evidence>
<dbReference type="Proteomes" id="UP000027601">
    <property type="component" value="Unassembled WGS sequence"/>
</dbReference>
<protein>
    <submittedName>
        <fullName evidence="8">Nitroreductase</fullName>
    </submittedName>
</protein>
<dbReference type="EMBL" id="BAJS01000027">
    <property type="protein sequence ID" value="GAK37713.1"/>
    <property type="molecule type" value="Genomic_DNA"/>
</dbReference>
<dbReference type="InterPro" id="IPR000415">
    <property type="entry name" value="Nitroreductase-like"/>
</dbReference>
<dbReference type="InterPro" id="IPR029479">
    <property type="entry name" value="Nitroreductase"/>
</dbReference>
<dbReference type="PROSITE" id="PS51257">
    <property type="entry name" value="PROKAR_LIPOPROTEIN"/>
    <property type="match status" value="1"/>
</dbReference>
<dbReference type="AlphaFoldDB" id="A0A069D4A0"/>
<keyword evidence="3" id="KW-0285">Flavoprotein</keyword>
<dbReference type="Pfam" id="PF00881">
    <property type="entry name" value="Nitroreductase"/>
    <property type="match status" value="1"/>
</dbReference>
<dbReference type="eggNOG" id="COG0778">
    <property type="taxonomic scope" value="Bacteria"/>
</dbReference>
<dbReference type="RefSeq" id="WP_051260513.1">
    <property type="nucleotide sequence ID" value="NZ_ATZI01000022.1"/>
</dbReference>
<organism evidence="8 9">
    <name type="scientific">Bacteroides graminisolvens DSM 19988 = JCM 15093</name>
    <dbReference type="NCBI Taxonomy" id="1121097"/>
    <lineage>
        <taxon>Bacteria</taxon>
        <taxon>Pseudomonadati</taxon>
        <taxon>Bacteroidota</taxon>
        <taxon>Bacteroidia</taxon>
        <taxon>Bacteroidales</taxon>
        <taxon>Bacteroidaceae</taxon>
        <taxon>Bacteroides</taxon>
    </lineage>
</organism>
<evidence type="ECO:0000313" key="9">
    <source>
        <dbReference type="Proteomes" id="UP000027601"/>
    </source>
</evidence>
<proteinExistence type="inferred from homology"/>
<evidence type="ECO:0000256" key="1">
    <source>
        <dbReference type="ARBA" id="ARBA00001917"/>
    </source>
</evidence>
<accession>A0A069D4A0</accession>
<dbReference type="GO" id="GO:0016491">
    <property type="term" value="F:oxidoreductase activity"/>
    <property type="evidence" value="ECO:0007669"/>
    <property type="project" value="UniProtKB-KW"/>
</dbReference>
<comment type="caution">
    <text evidence="8">The sequence shown here is derived from an EMBL/GenBank/DDBJ whole genome shotgun (WGS) entry which is preliminary data.</text>
</comment>
<keyword evidence="4" id="KW-0288">FMN</keyword>
<evidence type="ECO:0000256" key="6">
    <source>
        <dbReference type="SAM" id="SignalP"/>
    </source>
</evidence>
<dbReference type="STRING" id="1121097.GCA_000428125_02976"/>
<feature type="signal peptide" evidence="6">
    <location>
        <begin position="1"/>
        <end position="22"/>
    </location>
</feature>
<feature type="domain" description="Nitroreductase" evidence="7">
    <location>
        <begin position="38"/>
        <end position="196"/>
    </location>
</feature>
<reference evidence="8 9" key="1">
    <citation type="journal article" date="2015" name="Microbes Environ.">
        <title>Distribution and evolution of nitrogen fixation genes in the phylum bacteroidetes.</title>
        <authorList>
            <person name="Inoue J."/>
            <person name="Oshima K."/>
            <person name="Suda W."/>
            <person name="Sakamoto M."/>
            <person name="Iino T."/>
            <person name="Noda S."/>
            <person name="Hongoh Y."/>
            <person name="Hattori M."/>
            <person name="Ohkuma M."/>
        </authorList>
    </citation>
    <scope>NUCLEOTIDE SEQUENCE [LARGE SCALE GENOMIC DNA]</scope>
    <source>
        <strain evidence="8 9">JCM 15093</strain>
    </source>
</reference>